<name>S5DY73_9ACTN</name>
<reference evidence="2" key="1">
    <citation type="journal article" date="2013" name="Sci. Rep.">
        <title>Metagenomics uncovers a new group of low GC and ultra-small marine Actinobacteria.</title>
        <authorList>
            <person name="Ghai R."/>
            <person name="Mizuno C.M."/>
            <person name="Picazo A."/>
            <person name="Camacho A."/>
            <person name="Rodriguez-Valera F."/>
        </authorList>
    </citation>
    <scope>NUCLEOTIDE SEQUENCE</scope>
</reference>
<feature type="domain" description="RimM N-terminal" evidence="1">
    <location>
        <begin position="9"/>
        <end position="86"/>
    </location>
</feature>
<protein>
    <submittedName>
        <fullName evidence="2">MedDCM-OCT-S43-C109-cds25</fullName>
    </submittedName>
</protein>
<evidence type="ECO:0000313" key="2">
    <source>
        <dbReference type="EMBL" id="AGQ19852.1"/>
    </source>
</evidence>
<sequence length="159" mass="18776">MTNHNLFLVGKLGKPHSLKGYQYINIEYFFRNFDLKNTHFLIDGKDFVVEDFKTHLKNRNLIKFYSYDSIESINKLRNKTVRISSDETNLFINEENLPWPGFFIGHELKKDNYNLESYEVLDNIYFCKINGIEMSVPYNSNFFTFNDGELSLLDSSLTV</sequence>
<dbReference type="AlphaFoldDB" id="S5DY73"/>
<accession>S5DY73</accession>
<evidence type="ECO:0000259" key="1">
    <source>
        <dbReference type="Pfam" id="PF01782"/>
    </source>
</evidence>
<dbReference type="InterPro" id="IPR002676">
    <property type="entry name" value="RimM_N"/>
</dbReference>
<proteinExistence type="predicted"/>
<organism evidence="2">
    <name type="scientific">Candidatus Actinomarina minuta</name>
    <dbReference type="NCBI Taxonomy" id="1389454"/>
    <lineage>
        <taxon>Bacteria</taxon>
        <taxon>Bacillati</taxon>
        <taxon>Actinomycetota</taxon>
        <taxon>Actinomycetes</taxon>
        <taxon>Candidatus Actinomarinidae</taxon>
        <taxon>Candidatus Actinomarinales</taxon>
        <taxon>Candidatus Actinomarineae</taxon>
        <taxon>Candidatus Actinomarinaceae</taxon>
        <taxon>Candidatus Actinomarina</taxon>
    </lineage>
</organism>
<dbReference type="Pfam" id="PF01782">
    <property type="entry name" value="RimM"/>
    <property type="match status" value="1"/>
</dbReference>
<dbReference type="EMBL" id="KC811144">
    <property type="protein sequence ID" value="AGQ19852.1"/>
    <property type="molecule type" value="Genomic_DNA"/>
</dbReference>
<dbReference type="GO" id="GO:0006364">
    <property type="term" value="P:rRNA processing"/>
    <property type="evidence" value="ECO:0007669"/>
    <property type="project" value="InterPro"/>
</dbReference>